<keyword evidence="1" id="KW-0175">Coiled coil</keyword>
<proteinExistence type="predicted"/>
<evidence type="ECO:0000313" key="3">
    <source>
        <dbReference type="Proteomes" id="UP000670776"/>
    </source>
</evidence>
<keyword evidence="3" id="KW-1185">Reference proteome</keyword>
<gene>
    <name evidence="2" type="ORF">J8H85_08860</name>
</gene>
<evidence type="ECO:0000256" key="1">
    <source>
        <dbReference type="SAM" id="Coils"/>
    </source>
</evidence>
<comment type="caution">
    <text evidence="2">The sequence shown here is derived from an EMBL/GenBank/DDBJ whole genome shotgun (WGS) entry which is preliminary data.</text>
</comment>
<dbReference type="Proteomes" id="UP000670776">
    <property type="component" value="Unassembled WGS sequence"/>
</dbReference>
<reference evidence="2 3" key="1">
    <citation type="submission" date="2021-04" db="EMBL/GenBank/DDBJ databases">
        <title>Mariniflexile gromovii gen. nov., sp. nov., a gliding bacterium isolated from the sea urchin Strongylocentrotus intermedius.</title>
        <authorList>
            <person name="Ko S."/>
            <person name="Le V."/>
            <person name="Ahn C.-Y."/>
            <person name="Oh H.-M."/>
        </authorList>
    </citation>
    <scope>NUCLEOTIDE SEQUENCE [LARGE SCALE GENOMIC DNA]</scope>
    <source>
        <strain evidence="2 3">KCTC 12570</strain>
    </source>
</reference>
<evidence type="ECO:0000313" key="2">
    <source>
        <dbReference type="EMBL" id="MBP0903938.1"/>
    </source>
</evidence>
<dbReference type="RefSeq" id="WP_209654689.1">
    <property type="nucleotide sequence ID" value="NZ_JAGJCB010000006.1"/>
</dbReference>
<feature type="coiled-coil region" evidence="1">
    <location>
        <begin position="129"/>
        <end position="179"/>
    </location>
</feature>
<accession>A0ABS4BTN4</accession>
<organism evidence="2 3">
    <name type="scientific">Mariniflexile gromovii</name>
    <dbReference type="NCBI Taxonomy" id="362523"/>
    <lineage>
        <taxon>Bacteria</taxon>
        <taxon>Pseudomonadati</taxon>
        <taxon>Bacteroidota</taxon>
        <taxon>Flavobacteriia</taxon>
        <taxon>Flavobacteriales</taxon>
        <taxon>Flavobacteriaceae</taxon>
        <taxon>Mariniflexile</taxon>
    </lineage>
</organism>
<evidence type="ECO:0008006" key="4">
    <source>
        <dbReference type="Google" id="ProtNLM"/>
    </source>
</evidence>
<name>A0ABS4BTN4_9FLAO</name>
<sequence>MKHIYLFLVLITSFSINGQTECDDANYYLVSAYSHVKSSYDANNISHLKYYANRSVESLNLSNKKLSSCDCAPAKELADKAIILLSKVEAAKTYEDGRFYVKQGRDLSKESVIAIDKCMTSTNTESVTNLDALSDLEKEQQQLKQQQEALKLKEAEIKAKLAEQKEKELELKKEALILNYQNAIASNIKTYNETLKSCNCNHQSIKNMDDLEDATSKSIEELKVFYVNNLKTLASAYLSELSLCTK</sequence>
<dbReference type="EMBL" id="JAGJCB010000006">
    <property type="protein sequence ID" value="MBP0903938.1"/>
    <property type="molecule type" value="Genomic_DNA"/>
</dbReference>
<protein>
    <recommendedName>
        <fullName evidence="4">DUF4398 domain-containing protein</fullName>
    </recommendedName>
</protein>